<reference evidence="1 2" key="1">
    <citation type="submission" date="2018-11" db="EMBL/GenBank/DDBJ databases">
        <authorList>
            <person name="Wuyts S."/>
        </authorList>
    </citation>
    <scope>NUCLEOTIDE SEQUENCE [LARGE SCALE GENOMIC DNA]</scope>
    <source>
        <strain evidence="1">Lactobacillus mudanjiangensis AMBF249</strain>
    </source>
</reference>
<protein>
    <recommendedName>
        <fullName evidence="3">DUF4054 domain-containing protein</fullName>
    </recommendedName>
</protein>
<evidence type="ECO:0000313" key="2">
    <source>
        <dbReference type="Proteomes" id="UP000289996"/>
    </source>
</evidence>
<dbReference type="AlphaFoldDB" id="A0A660E075"/>
<dbReference type="Proteomes" id="UP000289996">
    <property type="component" value="Unassembled WGS sequence"/>
</dbReference>
<dbReference type="Pfam" id="PF13262">
    <property type="entry name" value="DUF4054"/>
    <property type="match status" value="1"/>
</dbReference>
<keyword evidence="2" id="KW-1185">Reference proteome</keyword>
<proteinExistence type="predicted"/>
<dbReference type="RefSeq" id="WP_130851528.1">
    <property type="nucleotide sequence ID" value="NZ_UYIG01000057.1"/>
</dbReference>
<evidence type="ECO:0008006" key="3">
    <source>
        <dbReference type="Google" id="ProtNLM"/>
    </source>
</evidence>
<accession>A0A660E075</accession>
<gene>
    <name evidence="1" type="ORF">MUDAN_MDHGFNIF_02637</name>
</gene>
<organism evidence="1 2">
    <name type="scientific">Lactiplantibacillus mudanjiangensis</name>
    <dbReference type="NCBI Taxonomy" id="1296538"/>
    <lineage>
        <taxon>Bacteria</taxon>
        <taxon>Bacillati</taxon>
        <taxon>Bacillota</taxon>
        <taxon>Bacilli</taxon>
        <taxon>Lactobacillales</taxon>
        <taxon>Lactobacillaceae</taxon>
        <taxon>Lactiplantibacillus</taxon>
    </lineage>
</organism>
<dbReference type="OrthoDB" id="2313123at2"/>
<name>A0A660E075_9LACO</name>
<dbReference type="InterPro" id="IPR025127">
    <property type="entry name" value="DUF4054"/>
</dbReference>
<dbReference type="EMBL" id="UYIG01000057">
    <property type="protein sequence ID" value="VDG27814.1"/>
    <property type="molecule type" value="Genomic_DNA"/>
</dbReference>
<evidence type="ECO:0000313" key="1">
    <source>
        <dbReference type="EMBL" id="VDG27814.1"/>
    </source>
</evidence>
<sequence>MELLTTVERVKTILGSAAEDFDLNDDQISMCIEDAGVEVHHESFPANVQEQATRYFAAHLLALTNNAAAQGIAMEKVGDLQTQYATTATVQHWYQQTRWGAEYYRLWKEYCHGDPLNLLVLG</sequence>